<evidence type="ECO:0000256" key="6">
    <source>
        <dbReference type="SAM" id="Phobius"/>
    </source>
</evidence>
<feature type="transmembrane region" description="Helical" evidence="6">
    <location>
        <begin position="336"/>
        <end position="355"/>
    </location>
</feature>
<keyword evidence="8" id="KW-1185">Reference proteome</keyword>
<keyword evidence="2" id="KW-1003">Cell membrane</keyword>
<evidence type="ECO:0000256" key="1">
    <source>
        <dbReference type="ARBA" id="ARBA00004651"/>
    </source>
</evidence>
<sequence length="393" mass="43699">MKILTRYVLIELLQVFLLTLAGLTALIFVGLIGKEAVDKGLGLGPLLRMTPYMLPQAMQFAVPATMLLATTSVYGRLSSTNEVIAVKALGISPWVLARPTLILAAITSFGAVALNDLAVSWGRIGVQRVFVESLEEVIYSQLSLHRSYAEGGLQISVQRVVGRKLVHPIVTVQSATDDESWKLESASAEIRSSPDKRKLIVRFEGIHLEGELNAAIASTIEREIDLERLFGESTSARSPSNYALSEISQEQRLVAQRLADLRRSQSTERAMALMTGDFDRLSSDSWSRFERGVAGETYRGRRLSVEPFRRWANGFSCLCFVMVGVPMAIWRQKGEFLASFFLCFLPILLVYYPLLMVSLDHAKAGDVPPYAVWLGNAVLALWGVWMMRRVVRN</sequence>
<feature type="transmembrane region" description="Helical" evidence="6">
    <location>
        <begin position="367"/>
        <end position="387"/>
    </location>
</feature>
<accession>A0A5C6AJL5</accession>
<evidence type="ECO:0000256" key="2">
    <source>
        <dbReference type="ARBA" id="ARBA00022475"/>
    </source>
</evidence>
<dbReference type="PANTHER" id="PTHR33529:SF6">
    <property type="entry name" value="YJGP_YJGQ FAMILY PERMEASE"/>
    <property type="match status" value="1"/>
</dbReference>
<reference evidence="7 8" key="1">
    <citation type="submission" date="2019-02" db="EMBL/GenBank/DDBJ databases">
        <title>Deep-cultivation of Planctomycetes and their phenomic and genomic characterization uncovers novel biology.</title>
        <authorList>
            <person name="Wiegand S."/>
            <person name="Jogler M."/>
            <person name="Boedeker C."/>
            <person name="Pinto D."/>
            <person name="Vollmers J."/>
            <person name="Rivas-Marin E."/>
            <person name="Kohn T."/>
            <person name="Peeters S.H."/>
            <person name="Heuer A."/>
            <person name="Rast P."/>
            <person name="Oberbeckmann S."/>
            <person name="Bunk B."/>
            <person name="Jeske O."/>
            <person name="Meyerdierks A."/>
            <person name="Storesund J.E."/>
            <person name="Kallscheuer N."/>
            <person name="Luecker S."/>
            <person name="Lage O.M."/>
            <person name="Pohl T."/>
            <person name="Merkel B.J."/>
            <person name="Hornburger P."/>
            <person name="Mueller R.-W."/>
            <person name="Bruemmer F."/>
            <person name="Labrenz M."/>
            <person name="Spormann A.M."/>
            <person name="Op Den Camp H."/>
            <person name="Overmann J."/>
            <person name="Amann R."/>
            <person name="Jetten M.S.M."/>
            <person name="Mascher T."/>
            <person name="Medema M.H."/>
            <person name="Devos D.P."/>
            <person name="Kaster A.-K."/>
            <person name="Ovreas L."/>
            <person name="Rohde M."/>
            <person name="Galperin M.Y."/>
            <person name="Jogler C."/>
        </authorList>
    </citation>
    <scope>NUCLEOTIDE SEQUENCE [LARGE SCALE GENOMIC DNA]</scope>
    <source>
        <strain evidence="7 8">Pla108</strain>
    </source>
</reference>
<evidence type="ECO:0000256" key="4">
    <source>
        <dbReference type="ARBA" id="ARBA00022989"/>
    </source>
</evidence>
<dbReference type="InterPro" id="IPR005495">
    <property type="entry name" value="LptG/LptF_permease"/>
</dbReference>
<feature type="transmembrane region" description="Helical" evidence="6">
    <location>
        <begin position="311"/>
        <end position="329"/>
    </location>
</feature>
<dbReference type="GO" id="GO:0015920">
    <property type="term" value="P:lipopolysaccharide transport"/>
    <property type="evidence" value="ECO:0007669"/>
    <property type="project" value="TreeGrafter"/>
</dbReference>
<evidence type="ECO:0000313" key="7">
    <source>
        <dbReference type="EMBL" id="TWT99586.1"/>
    </source>
</evidence>
<dbReference type="AlphaFoldDB" id="A0A5C6AJL5"/>
<name>A0A5C6AJL5_9BACT</name>
<keyword evidence="4 6" id="KW-1133">Transmembrane helix</keyword>
<evidence type="ECO:0000256" key="3">
    <source>
        <dbReference type="ARBA" id="ARBA00022692"/>
    </source>
</evidence>
<comment type="caution">
    <text evidence="7">The sequence shown here is derived from an EMBL/GenBank/DDBJ whole genome shotgun (WGS) entry which is preliminary data.</text>
</comment>
<proteinExistence type="predicted"/>
<feature type="transmembrane region" description="Helical" evidence="6">
    <location>
        <begin position="12"/>
        <end position="33"/>
    </location>
</feature>
<dbReference type="GO" id="GO:0043190">
    <property type="term" value="C:ATP-binding cassette (ABC) transporter complex"/>
    <property type="evidence" value="ECO:0007669"/>
    <property type="project" value="TreeGrafter"/>
</dbReference>
<comment type="subcellular location">
    <subcellularLocation>
        <location evidence="1">Cell membrane</location>
        <topology evidence="1">Multi-pass membrane protein</topology>
    </subcellularLocation>
</comment>
<organism evidence="7 8">
    <name type="scientific">Botrimarina colliarenosi</name>
    <dbReference type="NCBI Taxonomy" id="2528001"/>
    <lineage>
        <taxon>Bacteria</taxon>
        <taxon>Pseudomonadati</taxon>
        <taxon>Planctomycetota</taxon>
        <taxon>Planctomycetia</taxon>
        <taxon>Pirellulales</taxon>
        <taxon>Lacipirellulaceae</taxon>
        <taxon>Botrimarina</taxon>
    </lineage>
</organism>
<dbReference type="RefSeq" id="WP_197526189.1">
    <property type="nucleotide sequence ID" value="NZ_SJPR01000001.1"/>
</dbReference>
<keyword evidence="3 6" id="KW-0812">Transmembrane</keyword>
<dbReference type="Pfam" id="PF03739">
    <property type="entry name" value="LptF_LptG"/>
    <property type="match status" value="1"/>
</dbReference>
<dbReference type="Proteomes" id="UP000317421">
    <property type="component" value="Unassembled WGS sequence"/>
</dbReference>
<evidence type="ECO:0000313" key="8">
    <source>
        <dbReference type="Proteomes" id="UP000317421"/>
    </source>
</evidence>
<dbReference type="PANTHER" id="PTHR33529">
    <property type="entry name" value="SLR0882 PROTEIN-RELATED"/>
    <property type="match status" value="1"/>
</dbReference>
<keyword evidence="5 6" id="KW-0472">Membrane</keyword>
<dbReference type="EMBL" id="SJPR01000001">
    <property type="protein sequence ID" value="TWT99586.1"/>
    <property type="molecule type" value="Genomic_DNA"/>
</dbReference>
<gene>
    <name evidence="7" type="ORF">Pla108_05290</name>
</gene>
<protein>
    <submittedName>
        <fullName evidence="7">Putative permease YjgP/YjgQ family protein</fullName>
    </submittedName>
</protein>
<evidence type="ECO:0000256" key="5">
    <source>
        <dbReference type="ARBA" id="ARBA00023136"/>
    </source>
</evidence>